<dbReference type="PANTHER" id="PTHR11941:SF75">
    <property type="entry name" value="ENOYL-COA HYDRATASE_ISOMERASE FAMILY PROTEIN"/>
    <property type="match status" value="1"/>
</dbReference>
<dbReference type="EMBL" id="PKMF04000020">
    <property type="protein sequence ID" value="KAK7858333.1"/>
    <property type="molecule type" value="Genomic_DNA"/>
</dbReference>
<organism evidence="1">
    <name type="scientific">Quercus suber</name>
    <name type="common">Cork oak</name>
    <dbReference type="NCBI Taxonomy" id="58331"/>
    <lineage>
        <taxon>Eukaryota</taxon>
        <taxon>Viridiplantae</taxon>
        <taxon>Streptophyta</taxon>
        <taxon>Embryophyta</taxon>
        <taxon>Tracheophyta</taxon>
        <taxon>Spermatophyta</taxon>
        <taxon>Magnoliopsida</taxon>
        <taxon>eudicotyledons</taxon>
        <taxon>Gunneridae</taxon>
        <taxon>Pentapetalae</taxon>
        <taxon>rosids</taxon>
        <taxon>fabids</taxon>
        <taxon>Fagales</taxon>
        <taxon>Fagaceae</taxon>
        <taxon>Quercus</taxon>
    </lineage>
</organism>
<dbReference type="AlphaFoldDB" id="A0AAW0M385"/>
<dbReference type="InterPro" id="IPR029045">
    <property type="entry name" value="ClpP/crotonase-like_dom_sf"/>
</dbReference>
<dbReference type="SUPFAM" id="SSF52096">
    <property type="entry name" value="ClpP/crotonase"/>
    <property type="match status" value="1"/>
</dbReference>
<keyword evidence="1" id="KW-0413">Isomerase</keyword>
<reference evidence="1" key="1">
    <citation type="submission" date="2017-12" db="EMBL/GenBank/DDBJ databases">
        <authorList>
            <person name="Barbosa P."/>
            <person name="Usie A."/>
            <person name="Ramos A.M."/>
        </authorList>
    </citation>
    <scope>NUCLEOTIDE SEQUENCE</scope>
    <source>
        <strain evidence="1">HL8</strain>
        <tissue evidence="1">Leaves</tissue>
    </source>
</reference>
<dbReference type="Gene3D" id="3.90.226.10">
    <property type="entry name" value="2-enoyl-CoA Hydratase, Chain A, domain 1"/>
    <property type="match status" value="1"/>
</dbReference>
<accession>A0AAW0M385</accession>
<comment type="caution">
    <text evidence="1">The sequence shown here is derived from an EMBL/GenBank/DDBJ whole genome shotgun (WGS) entry which is preliminary data.</text>
</comment>
<dbReference type="GO" id="GO:0005777">
    <property type="term" value="C:peroxisome"/>
    <property type="evidence" value="ECO:0007669"/>
    <property type="project" value="TreeGrafter"/>
</dbReference>
<dbReference type="Pfam" id="PF00378">
    <property type="entry name" value="ECH_1"/>
    <property type="match status" value="1"/>
</dbReference>
<protein>
    <submittedName>
        <fullName evidence="1">Enoyl-coa delta isomerase 3</fullName>
    </submittedName>
</protein>
<dbReference type="GO" id="GO:0004165">
    <property type="term" value="F:delta(3)-delta(2)-enoyl-CoA isomerase activity"/>
    <property type="evidence" value="ECO:0007669"/>
    <property type="project" value="TreeGrafter"/>
</dbReference>
<dbReference type="PANTHER" id="PTHR11941">
    <property type="entry name" value="ENOYL-COA HYDRATASE-RELATED"/>
    <property type="match status" value="1"/>
</dbReference>
<proteinExistence type="predicted"/>
<gene>
    <name evidence="1" type="primary">ECI3_3</name>
    <name evidence="1" type="ORF">CFP56_013108</name>
</gene>
<evidence type="ECO:0000313" key="1">
    <source>
        <dbReference type="EMBL" id="KAK7858333.1"/>
    </source>
</evidence>
<name>A0AAW0M385_QUESU</name>
<dbReference type="InterPro" id="IPR001753">
    <property type="entry name" value="Enoyl-CoA_hydra/iso"/>
</dbReference>
<reference evidence="1" key="3">
    <citation type="submission" date="2023-07" db="EMBL/GenBank/DDBJ databases">
        <title>An improved reference 1 genome and first organelle genomes of Quercus suber.</title>
        <authorList>
            <consortium name="Genosuber Consortium"/>
            <person name="Usie A."/>
            <person name="Serra O."/>
            <person name="Barros P."/>
        </authorList>
    </citation>
    <scope>NUCLEOTIDE SEQUENCE</scope>
    <source>
        <strain evidence="1">HL8</strain>
        <tissue evidence="1">Leaves</tissue>
    </source>
</reference>
<dbReference type="GO" id="GO:0006635">
    <property type="term" value="P:fatty acid beta-oxidation"/>
    <property type="evidence" value="ECO:0007669"/>
    <property type="project" value="TreeGrafter"/>
</dbReference>
<reference evidence="1" key="2">
    <citation type="journal article" date="2018" name="Sci. Data">
        <title>The draft genome sequence of cork oak.</title>
        <authorList>
            <person name="Ramos A.M."/>
            <person name="Usie A."/>
            <person name="Barbosa P."/>
            <person name="Barros P.M."/>
            <person name="Capote T."/>
            <person name="Chaves I."/>
            <person name="Simoes F."/>
            <person name="Abreu I."/>
            <person name="Carrasquinho I."/>
            <person name="Faro C."/>
            <person name="Guimaraes J.B."/>
            <person name="Mendonca D."/>
            <person name="Nobrega F."/>
            <person name="Rodrigues L."/>
            <person name="Saibo N.J.M."/>
            <person name="Varela M.C."/>
            <person name="Egas C."/>
            <person name="Matos J."/>
            <person name="Miguel C.M."/>
            <person name="Oliveira M.M."/>
            <person name="Ricardo C.P."/>
            <person name="Goncalves S."/>
        </authorList>
    </citation>
    <scope>NUCLEOTIDE SEQUENCE [LARGE SCALE GENOMIC DNA]</scope>
    <source>
        <strain evidence="1">HL8</strain>
    </source>
</reference>
<sequence>MPTIAALPSHVATARFLIALSHDYVLMRYDQGMLYMSEVDIGLTFPDYFTALMRSKIGSASARHDILLAGRKVRGEEAMRMGVVDLAVHGSEESVVEAVVRLGDLLVKRKWNTEVYAEIIAGLDLSLVSKLDGIA</sequence>